<evidence type="ECO:0000313" key="16">
    <source>
        <dbReference type="EMBL" id="RJG49576.1"/>
    </source>
</evidence>
<comment type="catalytic activity">
    <reaction evidence="10 13">
        <text>lipid IVA (E. coli) + CMP-3-deoxy-beta-D-manno-octulosonate = alpha-Kdo-(2-&gt;6)-lipid IVA (E. coli) + CMP + H(+)</text>
        <dbReference type="Rhea" id="RHEA:28066"/>
        <dbReference type="ChEBI" id="CHEBI:15378"/>
        <dbReference type="ChEBI" id="CHEBI:58603"/>
        <dbReference type="ChEBI" id="CHEBI:60364"/>
        <dbReference type="ChEBI" id="CHEBI:60377"/>
        <dbReference type="ChEBI" id="CHEBI:85987"/>
        <dbReference type="EC" id="2.4.99.12"/>
    </reaction>
</comment>
<evidence type="ECO:0000256" key="1">
    <source>
        <dbReference type="ARBA" id="ARBA00004388"/>
    </source>
</evidence>
<dbReference type="PANTHER" id="PTHR42755:SF1">
    <property type="entry name" value="3-DEOXY-D-MANNO-OCTULOSONIC ACID TRANSFERASE, MITOCHONDRIAL-RELATED"/>
    <property type="match status" value="1"/>
</dbReference>
<organism evidence="16 17">
    <name type="scientific">Motilimonas pumila</name>
    <dbReference type="NCBI Taxonomy" id="2303987"/>
    <lineage>
        <taxon>Bacteria</taxon>
        <taxon>Pseudomonadati</taxon>
        <taxon>Pseudomonadota</taxon>
        <taxon>Gammaproteobacteria</taxon>
        <taxon>Alteromonadales</taxon>
        <taxon>Alteromonadales genera incertae sedis</taxon>
        <taxon>Motilimonas</taxon>
    </lineage>
</organism>
<dbReference type="FunFam" id="3.40.50.2000:FF:000032">
    <property type="entry name" value="3-deoxy-D-manno-octulosonic acid transferase"/>
    <property type="match status" value="1"/>
</dbReference>
<dbReference type="PANTHER" id="PTHR42755">
    <property type="entry name" value="3-DEOXY-MANNO-OCTULOSONATE CYTIDYLYLTRANSFERASE"/>
    <property type="match status" value="1"/>
</dbReference>
<evidence type="ECO:0000256" key="4">
    <source>
        <dbReference type="ARBA" id="ARBA00012621"/>
    </source>
</evidence>
<evidence type="ECO:0000256" key="11">
    <source>
        <dbReference type="PIRSR" id="PIRSR639901-1"/>
    </source>
</evidence>
<feature type="domain" description="Glycosyl transferase family 1" evidence="14">
    <location>
        <begin position="248"/>
        <end position="401"/>
    </location>
</feature>
<dbReference type="Pfam" id="PF04413">
    <property type="entry name" value="Glycos_transf_N"/>
    <property type="match status" value="1"/>
</dbReference>
<dbReference type="EMBL" id="QZCH01000004">
    <property type="protein sequence ID" value="RJG49576.1"/>
    <property type="molecule type" value="Genomic_DNA"/>
</dbReference>
<evidence type="ECO:0000256" key="13">
    <source>
        <dbReference type="RuleBase" id="RU365103"/>
    </source>
</evidence>
<comment type="function">
    <text evidence="13">Involved in lipopolysaccharide (LPS) biosynthesis. Catalyzes the transfer of 3-deoxy-D-manno-octulosonate (Kdo) residue(s) from CMP-Kdo to lipid IV(A), the tetraacyldisaccharide-1,4'-bisphosphate precursor of lipid A.</text>
</comment>
<dbReference type="Gene3D" id="3.40.50.2000">
    <property type="entry name" value="Glycogen Phosphorylase B"/>
    <property type="match status" value="1"/>
</dbReference>
<dbReference type="NCBIfam" id="NF004388">
    <property type="entry name" value="PRK05749.1-4"/>
    <property type="match status" value="1"/>
</dbReference>
<evidence type="ECO:0000259" key="15">
    <source>
        <dbReference type="Pfam" id="PF04413"/>
    </source>
</evidence>
<dbReference type="InterPro" id="IPR038107">
    <property type="entry name" value="Glycos_transf_N_sf"/>
</dbReference>
<comment type="caution">
    <text evidence="16">The sequence shown here is derived from an EMBL/GenBank/DDBJ whole genome shotgun (WGS) entry which is preliminary data.</text>
</comment>
<evidence type="ECO:0000256" key="6">
    <source>
        <dbReference type="ARBA" id="ARBA00022519"/>
    </source>
</evidence>
<evidence type="ECO:0000256" key="10">
    <source>
        <dbReference type="ARBA" id="ARBA00049183"/>
    </source>
</evidence>
<feature type="transmembrane region" description="Helical" evidence="13">
    <location>
        <begin position="6"/>
        <end position="23"/>
    </location>
</feature>
<sequence>MIYRLVYTLIMLLVCPFLLFGLYKRKPGKPAFGSRWKEHFGFTPALLQNDKPVIWVHAVSVGESIAVTPVLKSLQQSYPQYQIVVTTTTSTGAEQIAKLTGVTHRYMPIDFSWCVRRFLNVIKPQVMIIMETELWPNTLASVAAKAIPIILLNGRLSARSARRYGKFKGAFAQLGGKLSHLLTVHQDDASRFIALGVPANKVTVTGSIKYDIQLPKETLRQGAELRQQLGHQRPVFIAASTHQGEDEQVLSAFKAVQKSIKEALLILVPRHPERFQTVFELCQSQGFNVQKRTEPQTITSDLEVYLGDTMGEMLTLMAAADVTVMGGSLLGDKVGGHNLLEPAALAKPSIIGPSYFNFSDITEQLQQAGATHVCANSQQLAQQLIALLKDKDQQQVMGKHALNVVNRNKGAVDKSITLIGNYLTPS</sequence>
<dbReference type="GO" id="GO:0009244">
    <property type="term" value="P:lipopolysaccharide core region biosynthetic process"/>
    <property type="evidence" value="ECO:0007669"/>
    <property type="project" value="UniProtKB-UniRule"/>
</dbReference>
<keyword evidence="13" id="KW-0472">Membrane</keyword>
<dbReference type="OrthoDB" id="9789797at2"/>
<feature type="active site" description="Proton acceptor" evidence="11">
    <location>
        <position position="63"/>
    </location>
</feature>
<evidence type="ECO:0000256" key="8">
    <source>
        <dbReference type="ARBA" id="ARBA00022968"/>
    </source>
</evidence>
<keyword evidence="13" id="KW-0448">Lipopolysaccharide biosynthesis</keyword>
<dbReference type="GO" id="GO:0009245">
    <property type="term" value="P:lipid A biosynthetic process"/>
    <property type="evidence" value="ECO:0007669"/>
    <property type="project" value="TreeGrafter"/>
</dbReference>
<dbReference type="InterPro" id="IPR039901">
    <property type="entry name" value="Kdotransferase"/>
</dbReference>
<keyword evidence="6" id="KW-0997">Cell inner membrane</keyword>
<keyword evidence="13" id="KW-0812">Transmembrane</keyword>
<name>A0A418YHJ8_9GAMM</name>
<evidence type="ECO:0000256" key="7">
    <source>
        <dbReference type="ARBA" id="ARBA00022679"/>
    </source>
</evidence>
<dbReference type="FunFam" id="3.40.50.11720:FF:000001">
    <property type="entry name" value="3-deoxy-D-manno-octulosonic acid transferase"/>
    <property type="match status" value="1"/>
</dbReference>
<gene>
    <name evidence="16" type="ORF">D1Z90_06225</name>
</gene>
<keyword evidence="8" id="KW-0735">Signal-anchor</keyword>
<dbReference type="UniPathway" id="UPA00958"/>
<keyword evidence="7 13" id="KW-0808">Transferase</keyword>
<evidence type="ECO:0000259" key="14">
    <source>
        <dbReference type="Pfam" id="PF00534"/>
    </source>
</evidence>
<dbReference type="Gene3D" id="3.40.50.11720">
    <property type="entry name" value="3-Deoxy-D-manno-octulosonic-acid transferase, N-terminal domain"/>
    <property type="match status" value="1"/>
</dbReference>
<proteinExistence type="inferred from homology"/>
<protein>
    <recommendedName>
        <fullName evidence="5 13">3-deoxy-D-manno-octulosonic acid transferase</fullName>
        <shortName evidence="13">Kdo transferase</shortName>
        <ecNumber evidence="4 13">2.4.99.12</ecNumber>
    </recommendedName>
    <alternativeName>
        <fullName evidence="9 13">Lipid IV(A) 3-deoxy-D-manno-octulosonic acid transferase</fullName>
    </alternativeName>
</protein>
<dbReference type="SUPFAM" id="SSF53756">
    <property type="entry name" value="UDP-Glycosyltransferase/glycogen phosphorylase"/>
    <property type="match status" value="1"/>
</dbReference>
<feature type="domain" description="3-deoxy-D-manno-octulosonic-acid transferase N-terminal" evidence="15">
    <location>
        <begin position="35"/>
        <end position="212"/>
    </location>
</feature>
<evidence type="ECO:0000256" key="3">
    <source>
        <dbReference type="ARBA" id="ARBA00006380"/>
    </source>
</evidence>
<evidence type="ECO:0000313" key="17">
    <source>
        <dbReference type="Proteomes" id="UP000283255"/>
    </source>
</evidence>
<dbReference type="EC" id="2.4.99.12" evidence="4 13"/>
<accession>A0A418YHJ8</accession>
<keyword evidence="13" id="KW-1133">Transmembrane helix</keyword>
<keyword evidence="17" id="KW-1185">Reference proteome</keyword>
<reference evidence="16 17" key="1">
    <citation type="submission" date="2018-09" db="EMBL/GenBank/DDBJ databases">
        <authorList>
            <person name="Wang F."/>
        </authorList>
    </citation>
    <scope>NUCLEOTIDE SEQUENCE [LARGE SCALE GENOMIC DNA]</scope>
    <source>
        <strain evidence="16 17">PLHSC7-2</strain>
    </source>
</reference>
<dbReference type="Proteomes" id="UP000283255">
    <property type="component" value="Unassembled WGS sequence"/>
</dbReference>
<dbReference type="GO" id="GO:0005886">
    <property type="term" value="C:plasma membrane"/>
    <property type="evidence" value="ECO:0007669"/>
    <property type="project" value="UniProtKB-SubCell"/>
</dbReference>
<comment type="pathway">
    <text evidence="2 13">Bacterial outer membrane biogenesis; LPS core biosynthesis.</text>
</comment>
<evidence type="ECO:0000256" key="9">
    <source>
        <dbReference type="ARBA" id="ARBA00031445"/>
    </source>
</evidence>
<comment type="similarity">
    <text evidence="3">Belongs to the glycosyltransferase group 1 family. Glycosyltransferase 30 subfamily.</text>
</comment>
<comment type="subcellular location">
    <subcellularLocation>
        <location evidence="1">Cell inner membrane</location>
        <topology evidence="1">Single-pass membrane protein</topology>
        <orientation evidence="1">Cytoplasmic side</orientation>
    </subcellularLocation>
    <subcellularLocation>
        <location evidence="13">Cell membrane</location>
    </subcellularLocation>
</comment>
<keyword evidence="13" id="KW-1003">Cell membrane</keyword>
<dbReference type="InterPro" id="IPR001296">
    <property type="entry name" value="Glyco_trans_1"/>
</dbReference>
<evidence type="ECO:0000256" key="2">
    <source>
        <dbReference type="ARBA" id="ARBA00004713"/>
    </source>
</evidence>
<feature type="site" description="Transition state stabilizer" evidence="12">
    <location>
        <position position="209"/>
    </location>
</feature>
<dbReference type="Pfam" id="PF00534">
    <property type="entry name" value="Glycos_transf_1"/>
    <property type="match status" value="1"/>
</dbReference>
<dbReference type="AlphaFoldDB" id="A0A418YHJ8"/>
<feature type="site" description="Transition state stabilizer" evidence="12">
    <location>
        <position position="131"/>
    </location>
</feature>
<dbReference type="InterPro" id="IPR007507">
    <property type="entry name" value="Glycos_transf_N"/>
</dbReference>
<evidence type="ECO:0000256" key="12">
    <source>
        <dbReference type="PIRSR" id="PIRSR639901-2"/>
    </source>
</evidence>
<evidence type="ECO:0000256" key="5">
    <source>
        <dbReference type="ARBA" id="ARBA00019077"/>
    </source>
</evidence>
<dbReference type="RefSeq" id="WP_119909910.1">
    <property type="nucleotide sequence ID" value="NZ_QZCH01000004.1"/>
</dbReference>
<reference evidence="16 17" key="2">
    <citation type="submission" date="2019-01" db="EMBL/GenBank/DDBJ databases">
        <title>Motilimonas pumilus sp. nov., isolated from the gut of sea cucumber (Apostichopus japonicus).</title>
        <authorList>
            <person name="Wang F.-Q."/>
            <person name="Ren L.-H."/>
            <person name="Lin Y.-W."/>
            <person name="Sun G.-H."/>
            <person name="Du Z.-J."/>
            <person name="Zhao J.-X."/>
            <person name="Liu X.-J."/>
            <person name="Liu L.-J."/>
        </authorList>
    </citation>
    <scope>NUCLEOTIDE SEQUENCE [LARGE SCALE GENOMIC DNA]</scope>
    <source>
        <strain evidence="16 17">PLHSC7-2</strain>
    </source>
</reference>
<dbReference type="GO" id="GO:0043842">
    <property type="term" value="F:Kdo transferase activity"/>
    <property type="evidence" value="ECO:0007669"/>
    <property type="project" value="UniProtKB-EC"/>
</dbReference>